<organism evidence="1 2">
    <name type="scientific">Panagrolaimus sp. ES5</name>
    <dbReference type="NCBI Taxonomy" id="591445"/>
    <lineage>
        <taxon>Eukaryota</taxon>
        <taxon>Metazoa</taxon>
        <taxon>Ecdysozoa</taxon>
        <taxon>Nematoda</taxon>
        <taxon>Chromadorea</taxon>
        <taxon>Rhabditida</taxon>
        <taxon>Tylenchina</taxon>
        <taxon>Panagrolaimomorpha</taxon>
        <taxon>Panagrolaimoidea</taxon>
        <taxon>Panagrolaimidae</taxon>
        <taxon>Panagrolaimus</taxon>
    </lineage>
</organism>
<evidence type="ECO:0000313" key="1">
    <source>
        <dbReference type="Proteomes" id="UP000887579"/>
    </source>
</evidence>
<sequence>MLSRTSLYLQTTNIYGYRFASQLFYEKYGDPLEVIQLQNESIENNALKAGEVRVGFRASPINPADINQIQGVYPVKPKLPAIGGNEGFGIVKEVGSNVTSLNVGDHVIPAASGFGTWRSAAISNENNFYKIDKRIPMKYAATLQVNPCTAYRMLNDFVELKEGDTVIQNGANSAVGRYVIQISKILGYETINVVRKRENIDELKTELEGLGATKVFTEEEFLKNSRSIKSRLALNCVGGRNSLGIASTLQHGGIMVTYGGMSKQPVQGATGPFIFKDITFRGFWMSSWYEKSAKDQELKGKRDEMYSEIADWIVNKQLVKPKVVLRQPEEFKEALKDAMETAGIKQLFVFDENKN</sequence>
<dbReference type="Proteomes" id="UP000887579">
    <property type="component" value="Unplaced"/>
</dbReference>
<evidence type="ECO:0000313" key="2">
    <source>
        <dbReference type="WBParaSite" id="ES5_v2.g12178.t1"/>
    </source>
</evidence>
<reference evidence="2" key="1">
    <citation type="submission" date="2022-11" db="UniProtKB">
        <authorList>
            <consortium name="WormBaseParasite"/>
        </authorList>
    </citation>
    <scope>IDENTIFICATION</scope>
</reference>
<dbReference type="WBParaSite" id="ES5_v2.g12178.t1">
    <property type="protein sequence ID" value="ES5_v2.g12178.t1"/>
    <property type="gene ID" value="ES5_v2.g12178"/>
</dbReference>
<accession>A0AC34F4Y2</accession>
<name>A0AC34F4Y2_9BILA</name>
<proteinExistence type="predicted"/>
<protein>
    <submittedName>
        <fullName evidence="2">Enoyl reductase (ER) domain-containing protein</fullName>
    </submittedName>
</protein>